<keyword evidence="4" id="KW-1185">Reference proteome</keyword>
<comment type="caution">
    <text evidence="3">The sequence shown here is derived from an EMBL/GenBank/DDBJ whole genome shotgun (WGS) entry which is preliminary data.</text>
</comment>
<dbReference type="InterPro" id="IPR002156">
    <property type="entry name" value="RNaseH_domain"/>
</dbReference>
<evidence type="ECO:0000313" key="4">
    <source>
        <dbReference type="Proteomes" id="UP001358586"/>
    </source>
</evidence>
<dbReference type="InterPro" id="IPR008011">
    <property type="entry name" value="Complex1_LYR_dom"/>
</dbReference>
<dbReference type="Proteomes" id="UP001358586">
    <property type="component" value="Chromosome 3"/>
</dbReference>
<dbReference type="PANTHER" id="PTHR47579">
    <property type="entry name" value="COMPLEX 1 LYR PROTEIN"/>
    <property type="match status" value="1"/>
</dbReference>
<dbReference type="InterPro" id="IPR036397">
    <property type="entry name" value="RNaseH_sf"/>
</dbReference>
<dbReference type="CDD" id="cd20251">
    <property type="entry name" value="Complex1_LYR_SF"/>
    <property type="match status" value="1"/>
</dbReference>
<dbReference type="SUPFAM" id="SSF53098">
    <property type="entry name" value="Ribonuclease H-like"/>
    <property type="match status" value="1"/>
</dbReference>
<dbReference type="Gene3D" id="3.30.420.10">
    <property type="entry name" value="Ribonuclease H-like superfamily/Ribonuclease H"/>
    <property type="match status" value="1"/>
</dbReference>
<evidence type="ECO:0000259" key="1">
    <source>
        <dbReference type="Pfam" id="PF05347"/>
    </source>
</evidence>
<evidence type="ECO:0000313" key="3">
    <source>
        <dbReference type="EMBL" id="KAK5840612.1"/>
    </source>
</evidence>
<proteinExistence type="predicted"/>
<organism evidence="3 4">
    <name type="scientific">Gossypium arboreum</name>
    <name type="common">Tree cotton</name>
    <name type="synonym">Gossypium nanking</name>
    <dbReference type="NCBI Taxonomy" id="29729"/>
    <lineage>
        <taxon>Eukaryota</taxon>
        <taxon>Viridiplantae</taxon>
        <taxon>Streptophyta</taxon>
        <taxon>Embryophyta</taxon>
        <taxon>Tracheophyta</taxon>
        <taxon>Spermatophyta</taxon>
        <taxon>Magnoliopsida</taxon>
        <taxon>eudicotyledons</taxon>
        <taxon>Gunneridae</taxon>
        <taxon>Pentapetalae</taxon>
        <taxon>rosids</taxon>
        <taxon>malvids</taxon>
        <taxon>Malvales</taxon>
        <taxon>Malvaceae</taxon>
        <taxon>Malvoideae</taxon>
        <taxon>Gossypium</taxon>
    </lineage>
</organism>
<dbReference type="CDD" id="cd06222">
    <property type="entry name" value="RNase_H_like"/>
    <property type="match status" value="1"/>
</dbReference>
<dbReference type="InterPro" id="IPR012337">
    <property type="entry name" value="RNaseH-like_sf"/>
</dbReference>
<accession>A0ABR0QMQ1</accession>
<feature type="domain" description="RNase H type-1" evidence="2">
    <location>
        <begin position="112"/>
        <end position="233"/>
    </location>
</feature>
<sequence>MFRFIDFCSCSRNEEHHRRETPNITYSEYNTLSIRSVTGATCDYRLVCCALWITWSERNKALHEGIKNTGKWAVTLTKNYLLELDGLAGKEITRRNILSTWTPPKDPFIRINFDAAFDQKEFRSSSGVIVRNGREEALLTKSSLHEGVESPFAAEALACAEAIAVGRRLEIDTVEIEGDSLVVIKKCQSKENDRSEIGSIIRNIHQHERYFKEIYFRHISRTDNQSAHVIASESLKRRLEILLVRAIPEFARRSFGLDKKKKMPSLQTALPPELANNVIRLYRECLRRAKYIGHKQHNTALVVDMVRQQFKKHMHETDPEKIQKLKDDAARGLINHILYESEKLSGRKFSNSS</sequence>
<dbReference type="PANTHER" id="PTHR47579:SF3">
    <property type="entry name" value="COMPLEX 1 LYR PROTEIN DOMAIN-CONTAINING PROTEIN"/>
    <property type="match status" value="1"/>
</dbReference>
<feature type="domain" description="Complex 1 LYR protein" evidence="1">
    <location>
        <begin position="278"/>
        <end position="331"/>
    </location>
</feature>
<name>A0ABR0QMQ1_GOSAR</name>
<evidence type="ECO:0008006" key="5">
    <source>
        <dbReference type="Google" id="ProtNLM"/>
    </source>
</evidence>
<protein>
    <recommendedName>
        <fullName evidence="5">RNase H type-1 domain-containing protein</fullName>
    </recommendedName>
</protein>
<gene>
    <name evidence="3" type="ORF">PVK06_009515</name>
</gene>
<evidence type="ECO:0000259" key="2">
    <source>
        <dbReference type="Pfam" id="PF13456"/>
    </source>
</evidence>
<dbReference type="Pfam" id="PF13456">
    <property type="entry name" value="RVT_3"/>
    <property type="match status" value="1"/>
</dbReference>
<dbReference type="InterPro" id="IPR044730">
    <property type="entry name" value="RNase_H-like_dom_plant"/>
</dbReference>
<dbReference type="Pfam" id="PF05347">
    <property type="entry name" value="Complex1_LYR"/>
    <property type="match status" value="1"/>
</dbReference>
<reference evidence="3 4" key="1">
    <citation type="submission" date="2023-03" db="EMBL/GenBank/DDBJ databases">
        <title>WGS of Gossypium arboreum.</title>
        <authorList>
            <person name="Yu D."/>
        </authorList>
    </citation>
    <scope>NUCLEOTIDE SEQUENCE [LARGE SCALE GENOMIC DNA]</scope>
    <source>
        <tissue evidence="3">Leaf</tissue>
    </source>
</reference>
<dbReference type="EMBL" id="JARKNE010000003">
    <property type="protein sequence ID" value="KAK5840612.1"/>
    <property type="molecule type" value="Genomic_DNA"/>
</dbReference>